<dbReference type="RefSeq" id="WP_089061990.1">
    <property type="nucleotide sequence ID" value="NZ_CP022315.1"/>
</dbReference>
<keyword evidence="4" id="KW-1185">Reference proteome</keyword>
<dbReference type="OrthoDB" id="198399at2"/>
<evidence type="ECO:0000313" key="3">
    <source>
        <dbReference type="EMBL" id="ASK62731.1"/>
    </source>
</evidence>
<dbReference type="Gene3D" id="2.30.42.10">
    <property type="match status" value="1"/>
</dbReference>
<protein>
    <submittedName>
        <fullName evidence="3">PDZ domain-containing protein</fullName>
    </submittedName>
</protein>
<organism evidence="3 4">
    <name type="scientific">Virgibacillus phasianinus</name>
    <dbReference type="NCBI Taxonomy" id="2017483"/>
    <lineage>
        <taxon>Bacteria</taxon>
        <taxon>Bacillati</taxon>
        <taxon>Bacillota</taxon>
        <taxon>Bacilli</taxon>
        <taxon>Bacillales</taxon>
        <taxon>Bacillaceae</taxon>
        <taxon>Virgibacillus</taxon>
    </lineage>
</organism>
<name>A0A220U4H6_9BACI</name>
<keyword evidence="1" id="KW-0472">Membrane</keyword>
<evidence type="ECO:0000313" key="4">
    <source>
        <dbReference type="Proteomes" id="UP000198312"/>
    </source>
</evidence>
<accession>A0A220U4H6</accession>
<feature type="transmembrane region" description="Helical" evidence="1">
    <location>
        <begin position="20"/>
        <end position="37"/>
    </location>
</feature>
<feature type="transmembrane region" description="Helical" evidence="1">
    <location>
        <begin position="138"/>
        <end position="157"/>
    </location>
</feature>
<dbReference type="Pfam" id="PF17820">
    <property type="entry name" value="PDZ_6"/>
    <property type="match status" value="1"/>
</dbReference>
<evidence type="ECO:0000256" key="1">
    <source>
        <dbReference type="SAM" id="Phobius"/>
    </source>
</evidence>
<dbReference type="Proteomes" id="UP000198312">
    <property type="component" value="Chromosome"/>
</dbReference>
<reference evidence="3 4" key="1">
    <citation type="submission" date="2017-07" db="EMBL/GenBank/DDBJ databases">
        <title>Virgibacillus sp. LM2416.</title>
        <authorList>
            <person name="Tak E.J."/>
            <person name="Bae J.-W."/>
        </authorList>
    </citation>
    <scope>NUCLEOTIDE SEQUENCE [LARGE SCALE GENOMIC DNA]</scope>
    <source>
        <strain evidence="3 4">LM2416</strain>
    </source>
</reference>
<dbReference type="EMBL" id="CP022315">
    <property type="protein sequence ID" value="ASK62731.1"/>
    <property type="molecule type" value="Genomic_DNA"/>
</dbReference>
<dbReference type="InterPro" id="IPR036034">
    <property type="entry name" value="PDZ_sf"/>
</dbReference>
<feature type="transmembrane region" description="Helical" evidence="1">
    <location>
        <begin position="108"/>
        <end position="126"/>
    </location>
</feature>
<feature type="domain" description="PDZ" evidence="2">
    <location>
        <begin position="295"/>
        <end position="361"/>
    </location>
</feature>
<dbReference type="AlphaFoldDB" id="A0A220U4H6"/>
<keyword evidence="1" id="KW-1133">Transmembrane helix</keyword>
<keyword evidence="1" id="KW-0812">Transmembrane</keyword>
<sequence length="398" mass="44665">MLEVWAMEFAKGIGKLFLNPLTYWTFIFIIFAGIRRIKRERINFGIKIADVFSEWKSTWTVSIFVGILVSGICIGAGVVFSYETIALLCAVTILLSLSMRFTFLSPSYTIGGTLILLLFMPIIINNQTYFDHQLFEDINFAGIALLAGLFLLVEAILTYRIKQGETYPNLTVGSRGKWVGFHHLKKLSFIPFFTLVPTGLIAPFAAYWPSISVDGETYGVLLVPFIIGFDHSVKNVLPEVAAKSLGRKMGLLGMIVLLIAIGSIFYWSLSIAAVVIAILGREFVSYRHRSKDGAKQSFFSQSTRGLTVIAIVPHTPAERLGIQIGEKISKVNGRTVQNVDQFYQFLQISGAFAKLEVLDRAWEPRLLQTAIYQDDHHELGLVFVKDRYQINEKNQQTS</sequence>
<dbReference type="InterPro" id="IPR001478">
    <property type="entry name" value="PDZ"/>
</dbReference>
<dbReference type="InterPro" id="IPR041489">
    <property type="entry name" value="PDZ_6"/>
</dbReference>
<evidence type="ECO:0000259" key="2">
    <source>
        <dbReference type="SMART" id="SM00228"/>
    </source>
</evidence>
<proteinExistence type="predicted"/>
<dbReference type="SUPFAM" id="SSF50156">
    <property type="entry name" value="PDZ domain-like"/>
    <property type="match status" value="1"/>
</dbReference>
<dbReference type="KEGG" id="vil:CFK37_11540"/>
<feature type="transmembrane region" description="Helical" evidence="1">
    <location>
        <begin position="187"/>
        <end position="208"/>
    </location>
</feature>
<gene>
    <name evidence="3" type="ORF">CFK37_11540</name>
</gene>
<feature type="transmembrane region" description="Helical" evidence="1">
    <location>
        <begin position="251"/>
        <end position="279"/>
    </location>
</feature>
<dbReference type="SMART" id="SM00228">
    <property type="entry name" value="PDZ"/>
    <property type="match status" value="1"/>
</dbReference>
<feature type="transmembrane region" description="Helical" evidence="1">
    <location>
        <begin position="58"/>
        <end position="79"/>
    </location>
</feature>